<gene>
    <name evidence="5" type="ORF">ACG02S_01450</name>
</gene>
<keyword evidence="3" id="KW-0949">S-adenosyl-L-methionine</keyword>
<organism evidence="5 6">
    <name type="scientific">Pelomonas dachongensis</name>
    <dbReference type="NCBI Taxonomy" id="3299029"/>
    <lineage>
        <taxon>Bacteria</taxon>
        <taxon>Pseudomonadati</taxon>
        <taxon>Pseudomonadota</taxon>
        <taxon>Betaproteobacteria</taxon>
        <taxon>Burkholderiales</taxon>
        <taxon>Sphaerotilaceae</taxon>
        <taxon>Roseateles</taxon>
    </lineage>
</organism>
<dbReference type="PANTHER" id="PTHR43042">
    <property type="entry name" value="SAM-DEPENDENT METHYLTRANSFERASE"/>
    <property type="match status" value="1"/>
</dbReference>
<dbReference type="GO" id="GO:0008168">
    <property type="term" value="F:methyltransferase activity"/>
    <property type="evidence" value="ECO:0007669"/>
    <property type="project" value="UniProtKB-KW"/>
</dbReference>
<proteinExistence type="predicted"/>
<evidence type="ECO:0000313" key="6">
    <source>
        <dbReference type="Proteomes" id="UP001606300"/>
    </source>
</evidence>
<evidence type="ECO:0000259" key="4">
    <source>
        <dbReference type="Pfam" id="PF10672"/>
    </source>
</evidence>
<dbReference type="GO" id="GO:0032259">
    <property type="term" value="P:methylation"/>
    <property type="evidence" value="ECO:0007669"/>
    <property type="project" value="UniProtKB-KW"/>
</dbReference>
<reference evidence="5 6" key="1">
    <citation type="submission" date="2024-09" db="EMBL/GenBank/DDBJ databases">
        <title>Novel species of the genus Pelomonas and Roseateles isolated from streams.</title>
        <authorList>
            <person name="Lu H."/>
        </authorList>
    </citation>
    <scope>NUCLEOTIDE SEQUENCE [LARGE SCALE GENOMIC DNA]</scope>
    <source>
        <strain evidence="5 6">DC23W</strain>
    </source>
</reference>
<evidence type="ECO:0000256" key="2">
    <source>
        <dbReference type="ARBA" id="ARBA00022679"/>
    </source>
</evidence>
<sequence length="296" mass="31705">MQALLDAIATMDLPTDAQRLFHGRGGLFPGCEHLALDAFPPVLLLTAFKPLDEAALAAVGQALTSRFGDALAWVYQCRGEGAETRIMAGAVPEPHVVTEAGTRYVVHLLRGQNHGLFLDMASGRCWVREHVKPGAKVLNLFAYSCAFSVVALQAGAAEVVNVDMASGALATGRTNHELNGVKTGAKFLAHDIFNSWSKLTRGGPYDLVVCDPPSFQKGSFVATKDYARLARRLPALLAPGGHALLCLNAPELGEAFLREAVEANAPELSFVERVANPAAFQDVSEDRSLKVLAYRL</sequence>
<feature type="domain" description="S-adenosylmethionine-dependent methyltransferase" evidence="4">
    <location>
        <begin position="18"/>
        <end position="295"/>
    </location>
</feature>
<keyword evidence="6" id="KW-1185">Reference proteome</keyword>
<dbReference type="CDD" id="cd02440">
    <property type="entry name" value="AdoMet_MTases"/>
    <property type="match status" value="1"/>
</dbReference>
<dbReference type="RefSeq" id="WP_394468663.1">
    <property type="nucleotide sequence ID" value="NZ_JBIGHY010000001.1"/>
</dbReference>
<comment type="caution">
    <text evidence="5">The sequence shown here is derived from an EMBL/GenBank/DDBJ whole genome shotgun (WGS) entry which is preliminary data.</text>
</comment>
<accession>A0ABW7EGG4</accession>
<keyword evidence="2 5" id="KW-0808">Transferase</keyword>
<dbReference type="EC" id="2.1.1.-" evidence="5"/>
<dbReference type="EMBL" id="JBIGHY010000001">
    <property type="protein sequence ID" value="MFG6412558.1"/>
    <property type="molecule type" value="Genomic_DNA"/>
</dbReference>
<dbReference type="InterPro" id="IPR029063">
    <property type="entry name" value="SAM-dependent_MTases_sf"/>
</dbReference>
<dbReference type="SUPFAM" id="SSF53335">
    <property type="entry name" value="S-adenosyl-L-methionine-dependent methyltransferases"/>
    <property type="match status" value="1"/>
</dbReference>
<dbReference type="Gene3D" id="3.40.50.150">
    <property type="entry name" value="Vaccinia Virus protein VP39"/>
    <property type="match status" value="1"/>
</dbReference>
<name>A0ABW7EGG4_9BURK</name>
<evidence type="ECO:0000313" key="5">
    <source>
        <dbReference type="EMBL" id="MFG6412558.1"/>
    </source>
</evidence>
<dbReference type="InterPro" id="IPR019614">
    <property type="entry name" value="SAM-dep_methyl-trfase"/>
</dbReference>
<dbReference type="Proteomes" id="UP001606300">
    <property type="component" value="Unassembled WGS sequence"/>
</dbReference>
<keyword evidence="1 5" id="KW-0489">Methyltransferase</keyword>
<evidence type="ECO:0000256" key="1">
    <source>
        <dbReference type="ARBA" id="ARBA00022603"/>
    </source>
</evidence>
<protein>
    <submittedName>
        <fullName evidence="5">Class I SAM-dependent methyltransferase</fullName>
        <ecNumber evidence="5">2.1.1.-</ecNumber>
    </submittedName>
</protein>
<evidence type="ECO:0000256" key="3">
    <source>
        <dbReference type="ARBA" id="ARBA00022691"/>
    </source>
</evidence>
<dbReference type="Pfam" id="PF10672">
    <property type="entry name" value="Methyltrans_SAM"/>
    <property type="match status" value="1"/>
</dbReference>
<dbReference type="PANTHER" id="PTHR43042:SF3">
    <property type="entry name" value="RIBOSOMAL RNA LARGE SUBUNIT METHYLTRANSFERASE YWBD-RELATED"/>
    <property type="match status" value="1"/>
</dbReference>